<protein>
    <submittedName>
        <fullName evidence="8">Glucose-methanol-choline (Gmc) oxidoreductase</fullName>
    </submittedName>
</protein>
<evidence type="ECO:0000256" key="3">
    <source>
        <dbReference type="PIRSR" id="PIRSR000137-2"/>
    </source>
</evidence>
<name>K1WLQ3_MARBU</name>
<dbReference type="InterPro" id="IPR000172">
    <property type="entry name" value="GMC_OxRdtase_N"/>
</dbReference>
<dbReference type="RefSeq" id="XP_007296494.1">
    <property type="nucleotide sequence ID" value="XM_007296432.1"/>
</dbReference>
<dbReference type="PANTHER" id="PTHR11552:SF134">
    <property type="entry name" value="GLUCOSE-METHANOL-CHOLINE OXIDOREDUCTASE N-TERMINAL DOMAIN-CONTAINING PROTEIN"/>
    <property type="match status" value="1"/>
</dbReference>
<evidence type="ECO:0000256" key="2">
    <source>
        <dbReference type="PIRSR" id="PIRSR000137-1"/>
    </source>
</evidence>
<feature type="domain" description="Glucose-methanol-choline oxidoreductase N-terminal" evidence="6">
    <location>
        <begin position="84"/>
        <end position="107"/>
    </location>
</feature>
<keyword evidence="3 4" id="KW-0274">FAD</keyword>
<dbReference type="GeneID" id="18764540"/>
<dbReference type="GO" id="GO:0016614">
    <property type="term" value="F:oxidoreductase activity, acting on CH-OH group of donors"/>
    <property type="evidence" value="ECO:0007669"/>
    <property type="project" value="InterPro"/>
</dbReference>
<feature type="region of interest" description="Disordered" evidence="5">
    <location>
        <begin position="570"/>
        <end position="591"/>
    </location>
</feature>
<evidence type="ECO:0000313" key="8">
    <source>
        <dbReference type="EMBL" id="EKD13162.1"/>
    </source>
</evidence>
<evidence type="ECO:0000259" key="7">
    <source>
        <dbReference type="PROSITE" id="PS00624"/>
    </source>
</evidence>
<comment type="cofactor">
    <cofactor evidence="3">
        <name>FAD</name>
        <dbReference type="ChEBI" id="CHEBI:57692"/>
    </cofactor>
</comment>
<keyword evidence="4" id="KW-0285">Flavoprotein</keyword>
<dbReference type="Pfam" id="PF00732">
    <property type="entry name" value="GMC_oxred_N"/>
    <property type="match status" value="1"/>
</dbReference>
<organism evidence="8 9">
    <name type="scientific">Marssonina brunnea f. sp. multigermtubi (strain MB_m1)</name>
    <name type="common">Marssonina leaf spot fungus</name>
    <dbReference type="NCBI Taxonomy" id="1072389"/>
    <lineage>
        <taxon>Eukaryota</taxon>
        <taxon>Fungi</taxon>
        <taxon>Dikarya</taxon>
        <taxon>Ascomycota</taxon>
        <taxon>Pezizomycotina</taxon>
        <taxon>Leotiomycetes</taxon>
        <taxon>Helotiales</taxon>
        <taxon>Drepanopezizaceae</taxon>
        <taxon>Drepanopeziza</taxon>
    </lineage>
</organism>
<dbReference type="PIRSF" id="PIRSF000137">
    <property type="entry name" value="Alcohol_oxidase"/>
    <property type="match status" value="1"/>
</dbReference>
<evidence type="ECO:0000256" key="5">
    <source>
        <dbReference type="SAM" id="MobiDB-lite"/>
    </source>
</evidence>
<dbReference type="eggNOG" id="KOG1238">
    <property type="taxonomic scope" value="Eukaryota"/>
</dbReference>
<proteinExistence type="inferred from homology"/>
<dbReference type="SUPFAM" id="SSF51905">
    <property type="entry name" value="FAD/NAD(P)-binding domain"/>
    <property type="match status" value="1"/>
</dbReference>
<dbReference type="OMA" id="NANTVWH"/>
<evidence type="ECO:0000259" key="6">
    <source>
        <dbReference type="PROSITE" id="PS00623"/>
    </source>
</evidence>
<dbReference type="SUPFAM" id="SSF54373">
    <property type="entry name" value="FAD-linked reductases, C-terminal domain"/>
    <property type="match status" value="1"/>
</dbReference>
<dbReference type="PROSITE" id="PS00624">
    <property type="entry name" value="GMC_OXRED_2"/>
    <property type="match status" value="1"/>
</dbReference>
<comment type="similarity">
    <text evidence="1 4">Belongs to the GMC oxidoreductase family.</text>
</comment>
<feature type="active site" description="Proton donor" evidence="2">
    <location>
        <position position="498"/>
    </location>
</feature>
<dbReference type="PROSITE" id="PS00623">
    <property type="entry name" value="GMC_OXRED_1"/>
    <property type="match status" value="1"/>
</dbReference>
<dbReference type="EMBL" id="JH921451">
    <property type="protein sequence ID" value="EKD13162.1"/>
    <property type="molecule type" value="Genomic_DNA"/>
</dbReference>
<keyword evidence="9" id="KW-1185">Reference proteome</keyword>
<gene>
    <name evidence="8" type="ORF">MBM_08605</name>
</gene>
<dbReference type="Proteomes" id="UP000006753">
    <property type="component" value="Unassembled WGS sequence"/>
</dbReference>
<dbReference type="HOGENOM" id="CLU_002865_6_3_1"/>
<feature type="domain" description="Glucose-methanol-choline oxidoreductase N-terminal" evidence="7">
    <location>
        <begin position="262"/>
        <end position="276"/>
    </location>
</feature>
<dbReference type="InterPro" id="IPR036188">
    <property type="entry name" value="FAD/NAD-bd_sf"/>
</dbReference>
<sequence>MSSIYDFIVVGAGPSGCALAVRLAQVSSKPSVLLIEAGDDNKEAAYLVPADRFNLAFTMPQLNWGYKTVPQTHLNGQEIDYSRGKGLGGSTAINFSCWLIGADEDFNEWARIVGDDAWTWENVKERFKKIENYHVDIPSEHRKYINPKSEDHGTTGPLHLSYADPWEKGLTDVFVAAEETGLGINPDVNSGNPIGMGMGATCAYRGSRTTASAYLENAPSNLTIALNSPIAKVVMEGKKAVGVETLEGKKYFARKDVVLSGGALNSPQLLMLSGIGPADELKKHAIPLVHELPYVGKNMQDHSFSTVTLLQNTGTNERMAFETDPEAVQAARAQHAKDKTGMMTSLYGSVPMGWFKSESVFESEEFKALDAHTQEFMRKATVPTFEIATHTPPLFVGDYELKPTDSYLTALAFVMNPQSHGTVTLVSASPRDAPRIDPNLISHPYDRRVLIEGIRQVMALLSAPVFQKSTVKMIGCPKSTSDDDIWEHCKGNLFSSWHMCSTVRMGPPSDPTACVDTSFRVRGTQNLRVVDLSVLPLLPNNHTQSTAYLVGETAAEKIIAEYYSYDGLPSSRQSSTNTARTQRTQTQRHKL</sequence>
<accession>K1WLQ3</accession>
<feature type="binding site" evidence="3">
    <location>
        <begin position="497"/>
        <end position="498"/>
    </location>
    <ligand>
        <name>FAD</name>
        <dbReference type="ChEBI" id="CHEBI:57692"/>
    </ligand>
</feature>
<dbReference type="InParanoid" id="K1WLQ3"/>
<feature type="active site" description="Proton acceptor" evidence="2">
    <location>
        <position position="542"/>
    </location>
</feature>
<evidence type="ECO:0000256" key="4">
    <source>
        <dbReference type="RuleBase" id="RU003968"/>
    </source>
</evidence>
<dbReference type="InterPro" id="IPR007867">
    <property type="entry name" value="GMC_OxRtase_C"/>
</dbReference>
<evidence type="ECO:0000313" key="9">
    <source>
        <dbReference type="Proteomes" id="UP000006753"/>
    </source>
</evidence>
<evidence type="ECO:0000256" key="1">
    <source>
        <dbReference type="ARBA" id="ARBA00010790"/>
    </source>
</evidence>
<dbReference type="GO" id="GO:0050660">
    <property type="term" value="F:flavin adenine dinucleotide binding"/>
    <property type="evidence" value="ECO:0007669"/>
    <property type="project" value="InterPro"/>
</dbReference>
<dbReference type="Gene3D" id="3.30.560.10">
    <property type="entry name" value="Glucose Oxidase, domain 3"/>
    <property type="match status" value="1"/>
</dbReference>
<dbReference type="Pfam" id="PF05199">
    <property type="entry name" value="GMC_oxred_C"/>
    <property type="match status" value="1"/>
</dbReference>
<dbReference type="InterPro" id="IPR012132">
    <property type="entry name" value="GMC_OxRdtase"/>
</dbReference>
<dbReference type="Gene3D" id="3.50.50.60">
    <property type="entry name" value="FAD/NAD(P)-binding domain"/>
    <property type="match status" value="1"/>
</dbReference>
<dbReference type="PANTHER" id="PTHR11552">
    <property type="entry name" value="GLUCOSE-METHANOL-CHOLINE GMC OXIDOREDUCTASE"/>
    <property type="match status" value="1"/>
</dbReference>
<feature type="compositionally biased region" description="Low complexity" evidence="5">
    <location>
        <begin position="570"/>
        <end position="585"/>
    </location>
</feature>
<reference evidence="8 9" key="1">
    <citation type="journal article" date="2012" name="BMC Genomics">
        <title>Sequencing the genome of Marssonina brunnea reveals fungus-poplar co-evolution.</title>
        <authorList>
            <person name="Zhu S."/>
            <person name="Cao Y.-Z."/>
            <person name="Jiang C."/>
            <person name="Tan B.-Y."/>
            <person name="Wang Z."/>
            <person name="Feng S."/>
            <person name="Zhang L."/>
            <person name="Su X.-H."/>
            <person name="Brejova B."/>
            <person name="Vinar T."/>
            <person name="Xu M."/>
            <person name="Wang M.-X."/>
            <person name="Zhang S.-G."/>
            <person name="Huang M.-R."/>
            <person name="Wu R."/>
            <person name="Zhou Y."/>
        </authorList>
    </citation>
    <scope>NUCLEOTIDE SEQUENCE [LARGE SCALE GENOMIC DNA]</scope>
    <source>
        <strain evidence="8 9">MB_m1</strain>
    </source>
</reference>
<dbReference type="KEGG" id="mbe:MBM_08605"/>
<dbReference type="AlphaFoldDB" id="K1WLQ3"/>
<dbReference type="OrthoDB" id="269227at2759"/>